<evidence type="ECO:0000256" key="1">
    <source>
        <dbReference type="SAM" id="MobiDB-lite"/>
    </source>
</evidence>
<dbReference type="EMBL" id="JAPVEA010000003">
    <property type="protein sequence ID" value="KAJ5456115.1"/>
    <property type="molecule type" value="Genomic_DNA"/>
</dbReference>
<dbReference type="GeneID" id="81597323"/>
<accession>A0AAD6G5C9</accession>
<keyword evidence="3" id="KW-1185">Reference proteome</keyword>
<reference evidence="2" key="1">
    <citation type="submission" date="2022-12" db="EMBL/GenBank/DDBJ databases">
        <authorList>
            <person name="Petersen C."/>
        </authorList>
    </citation>
    <scope>NUCLEOTIDE SEQUENCE</scope>
    <source>
        <strain evidence="2">IBT 16125</strain>
    </source>
</reference>
<dbReference type="AlphaFoldDB" id="A0AAD6G5C9"/>
<feature type="region of interest" description="Disordered" evidence="1">
    <location>
        <begin position="1"/>
        <end position="43"/>
    </location>
</feature>
<protein>
    <submittedName>
        <fullName evidence="2">Uncharacterized protein</fullName>
    </submittedName>
</protein>
<feature type="compositionally biased region" description="Basic and acidic residues" evidence="1">
    <location>
        <begin position="7"/>
        <end position="28"/>
    </location>
</feature>
<sequence length="104" mass="11521">MASTGSESDRIDKENDRLITERMIREGESQSPDQPGPTWLTESKGHRLSATDIEYVKDLLEYPQTSEGGYAYIIPVGERTAEQVHVLILTTDTPISKALGNRSA</sequence>
<gene>
    <name evidence="2" type="ORF">N7458_003698</name>
</gene>
<evidence type="ECO:0000313" key="2">
    <source>
        <dbReference type="EMBL" id="KAJ5456115.1"/>
    </source>
</evidence>
<comment type="caution">
    <text evidence="2">The sequence shown here is derived from an EMBL/GenBank/DDBJ whole genome shotgun (WGS) entry which is preliminary data.</text>
</comment>
<proteinExistence type="predicted"/>
<name>A0AAD6G5C9_9EURO</name>
<dbReference type="RefSeq" id="XP_056768487.1">
    <property type="nucleotide sequence ID" value="XM_056907080.1"/>
</dbReference>
<organism evidence="2 3">
    <name type="scientific">Penicillium daleae</name>
    <dbReference type="NCBI Taxonomy" id="63821"/>
    <lineage>
        <taxon>Eukaryota</taxon>
        <taxon>Fungi</taxon>
        <taxon>Dikarya</taxon>
        <taxon>Ascomycota</taxon>
        <taxon>Pezizomycotina</taxon>
        <taxon>Eurotiomycetes</taxon>
        <taxon>Eurotiomycetidae</taxon>
        <taxon>Eurotiales</taxon>
        <taxon>Aspergillaceae</taxon>
        <taxon>Penicillium</taxon>
    </lineage>
</organism>
<reference evidence="2" key="2">
    <citation type="journal article" date="2023" name="IMA Fungus">
        <title>Comparative genomic study of the Penicillium genus elucidates a diverse pangenome and 15 lateral gene transfer events.</title>
        <authorList>
            <person name="Petersen C."/>
            <person name="Sorensen T."/>
            <person name="Nielsen M.R."/>
            <person name="Sondergaard T.E."/>
            <person name="Sorensen J.L."/>
            <person name="Fitzpatrick D.A."/>
            <person name="Frisvad J.C."/>
            <person name="Nielsen K.L."/>
        </authorList>
    </citation>
    <scope>NUCLEOTIDE SEQUENCE</scope>
    <source>
        <strain evidence="2">IBT 16125</strain>
    </source>
</reference>
<evidence type="ECO:0000313" key="3">
    <source>
        <dbReference type="Proteomes" id="UP001213681"/>
    </source>
</evidence>
<dbReference type="Proteomes" id="UP001213681">
    <property type="component" value="Unassembled WGS sequence"/>
</dbReference>